<dbReference type="Gene3D" id="3.30.70.20">
    <property type="match status" value="1"/>
</dbReference>
<dbReference type="Gene3D" id="3.30.413.10">
    <property type="entry name" value="Sulfite Reductase Hemoprotein, domain 1"/>
    <property type="match status" value="1"/>
</dbReference>
<dbReference type="SUPFAM" id="SSF55124">
    <property type="entry name" value="Nitrite/Sulfite reductase N-terminal domain-like"/>
    <property type="match status" value="1"/>
</dbReference>
<evidence type="ECO:0000256" key="3">
    <source>
        <dbReference type="ARBA" id="ARBA00023004"/>
    </source>
</evidence>
<keyword evidence="2" id="KW-0479">Metal-binding</keyword>
<dbReference type="SUPFAM" id="SSF54862">
    <property type="entry name" value="4Fe-4S ferredoxins"/>
    <property type="match status" value="1"/>
</dbReference>
<dbReference type="GO" id="GO:0016002">
    <property type="term" value="F:sulfite reductase activity"/>
    <property type="evidence" value="ECO:0007669"/>
    <property type="project" value="TreeGrafter"/>
</dbReference>
<accession>A0A926I479</accession>
<dbReference type="InterPro" id="IPR036136">
    <property type="entry name" value="Nit/Sulf_reduc_fer-like_dom_sf"/>
</dbReference>
<proteinExistence type="predicted"/>
<dbReference type="InterPro" id="IPR045854">
    <property type="entry name" value="NO2/SO3_Rdtase_4Fe4S_sf"/>
</dbReference>
<dbReference type="InterPro" id="IPR045169">
    <property type="entry name" value="NO2/SO3_Rdtase_4Fe4S_prot"/>
</dbReference>
<dbReference type="GO" id="GO:0046872">
    <property type="term" value="F:metal ion binding"/>
    <property type="evidence" value="ECO:0007669"/>
    <property type="project" value="UniProtKB-KW"/>
</dbReference>
<dbReference type="GO" id="GO:0020037">
    <property type="term" value="F:heme binding"/>
    <property type="evidence" value="ECO:0007669"/>
    <property type="project" value="InterPro"/>
</dbReference>
<keyword evidence="4" id="KW-0411">Iron-sulfur</keyword>
<dbReference type="EMBL" id="JACRST010000014">
    <property type="protein sequence ID" value="MBC8547114.1"/>
    <property type="molecule type" value="Genomic_DNA"/>
</dbReference>
<dbReference type="Pfam" id="PF03460">
    <property type="entry name" value="NIR_SIR_ferr"/>
    <property type="match status" value="1"/>
</dbReference>
<dbReference type="PROSITE" id="PS00198">
    <property type="entry name" value="4FE4S_FER_1"/>
    <property type="match status" value="1"/>
</dbReference>
<dbReference type="RefSeq" id="WP_249283189.1">
    <property type="nucleotide sequence ID" value="NZ_JACRST010000014.1"/>
</dbReference>
<gene>
    <name evidence="6" type="ORF">H8711_09255</name>
</gene>
<evidence type="ECO:0000313" key="6">
    <source>
        <dbReference type="EMBL" id="MBC8547114.1"/>
    </source>
</evidence>
<dbReference type="GO" id="GO:0009337">
    <property type="term" value="C:sulfite reductase complex (NADPH)"/>
    <property type="evidence" value="ECO:0007669"/>
    <property type="project" value="TreeGrafter"/>
</dbReference>
<dbReference type="PANTHER" id="PTHR11493:SF54">
    <property type="entry name" value="ANAEROBIC SULFITE REDUCTASE SUBUNIT C"/>
    <property type="match status" value="1"/>
</dbReference>
<evidence type="ECO:0000259" key="5">
    <source>
        <dbReference type="PROSITE" id="PS51379"/>
    </source>
</evidence>
<dbReference type="GO" id="GO:0051539">
    <property type="term" value="F:4 iron, 4 sulfur cluster binding"/>
    <property type="evidence" value="ECO:0007669"/>
    <property type="project" value="UniProtKB-KW"/>
</dbReference>
<reference evidence="6" key="1">
    <citation type="submission" date="2020-08" db="EMBL/GenBank/DDBJ databases">
        <title>Genome public.</title>
        <authorList>
            <person name="Liu C."/>
            <person name="Sun Q."/>
        </authorList>
    </citation>
    <scope>NUCLEOTIDE SEQUENCE</scope>
    <source>
        <strain evidence="6">NSJ-31</strain>
    </source>
</reference>
<evidence type="ECO:0000256" key="4">
    <source>
        <dbReference type="ARBA" id="ARBA00023014"/>
    </source>
</evidence>
<keyword evidence="7" id="KW-1185">Reference proteome</keyword>
<dbReference type="Proteomes" id="UP000653127">
    <property type="component" value="Unassembled WGS sequence"/>
</dbReference>
<feature type="domain" description="4Fe-4S ferredoxin-type" evidence="5">
    <location>
        <begin position="193"/>
        <end position="221"/>
    </location>
</feature>
<evidence type="ECO:0000256" key="1">
    <source>
        <dbReference type="ARBA" id="ARBA00022485"/>
    </source>
</evidence>
<dbReference type="PROSITE" id="PS51379">
    <property type="entry name" value="4FE4S_FER_2"/>
    <property type="match status" value="2"/>
</dbReference>
<dbReference type="SUPFAM" id="SSF56014">
    <property type="entry name" value="Nitrite and sulphite reductase 4Fe-4S domain-like"/>
    <property type="match status" value="1"/>
</dbReference>
<name>A0A926I479_9FIRM</name>
<feature type="domain" description="4Fe-4S ferredoxin-type" evidence="5">
    <location>
        <begin position="162"/>
        <end position="192"/>
    </location>
</feature>
<sequence length="309" mass="33950">MSLKPAQIAEVKAMGFLLNRGTEEFSGRIVPAGCVFSAADLQVISEIADRFGSGKVAFTTRLTAEIVGIPYENIEGAVAYAAERGLQFGGTGAKIRPVTACKGTTCVYGNFDTQAMAREIHQRYYEGWRDVKLPHKFKIAVGGCPNSCMKPSLNDFGVEGHRAPHYSDEKCRGCKVCQIEKCCPVKAASLKGGKLVIDDTCKTCGVCTGKCPFGAVERHDHVLYQIFVGGTWGKHTRMGTALSRMVEEDEIFPLLEKTMLWFKENACQKERLGAAIDRIGVEKLEQELFSDTLLQRKDEILAAPVKQRS</sequence>
<dbReference type="InterPro" id="IPR017896">
    <property type="entry name" value="4Fe4S_Fe-S-bd"/>
</dbReference>
<organism evidence="6 7">
    <name type="scientific">Ligaoa zhengdingensis</name>
    <dbReference type="NCBI Taxonomy" id="2763658"/>
    <lineage>
        <taxon>Bacteria</taxon>
        <taxon>Bacillati</taxon>
        <taxon>Bacillota</taxon>
        <taxon>Clostridia</taxon>
        <taxon>Eubacteriales</taxon>
        <taxon>Oscillospiraceae</taxon>
        <taxon>Ligaoa</taxon>
    </lineage>
</organism>
<dbReference type="InterPro" id="IPR017900">
    <property type="entry name" value="4Fe4S_Fe_S_CS"/>
</dbReference>
<dbReference type="PANTHER" id="PTHR11493">
    <property type="entry name" value="SULFITE REDUCTASE [NADPH] SUBUNIT BETA-RELATED"/>
    <property type="match status" value="1"/>
</dbReference>
<dbReference type="Pfam" id="PF01077">
    <property type="entry name" value="NIR_SIR"/>
    <property type="match status" value="1"/>
</dbReference>
<dbReference type="AlphaFoldDB" id="A0A926I479"/>
<dbReference type="GO" id="GO:0050311">
    <property type="term" value="F:sulfite reductase (ferredoxin) activity"/>
    <property type="evidence" value="ECO:0007669"/>
    <property type="project" value="TreeGrafter"/>
</dbReference>
<protein>
    <submittedName>
        <fullName evidence="6">(4Fe-4S)-binding protein</fullName>
    </submittedName>
</protein>
<evidence type="ECO:0000256" key="2">
    <source>
        <dbReference type="ARBA" id="ARBA00022723"/>
    </source>
</evidence>
<comment type="caution">
    <text evidence="6">The sequence shown here is derived from an EMBL/GenBank/DDBJ whole genome shotgun (WGS) entry which is preliminary data.</text>
</comment>
<dbReference type="GO" id="GO:0000103">
    <property type="term" value="P:sulfate assimilation"/>
    <property type="evidence" value="ECO:0007669"/>
    <property type="project" value="TreeGrafter"/>
</dbReference>
<keyword evidence="1" id="KW-0004">4Fe-4S</keyword>
<keyword evidence="3" id="KW-0408">Iron</keyword>
<dbReference type="InterPro" id="IPR006067">
    <property type="entry name" value="NO2/SO3_Rdtase_4Fe4S_dom"/>
</dbReference>
<evidence type="ECO:0000313" key="7">
    <source>
        <dbReference type="Proteomes" id="UP000653127"/>
    </source>
</evidence>
<dbReference type="InterPro" id="IPR005117">
    <property type="entry name" value="NiRdtase/SiRdtase_haem-b_fer"/>
</dbReference>